<evidence type="ECO:0000256" key="8">
    <source>
        <dbReference type="ARBA" id="ARBA00031306"/>
    </source>
</evidence>
<dbReference type="Gene3D" id="3.10.520.10">
    <property type="entry name" value="ApbE-like domains"/>
    <property type="match status" value="1"/>
</dbReference>
<protein>
    <recommendedName>
        <fullName evidence="2 10">FAD:protein FMN transferase</fullName>
        <ecNumber evidence="1 10">2.7.1.180</ecNumber>
    </recommendedName>
    <alternativeName>
        <fullName evidence="8 10">Flavin transferase</fullName>
    </alternativeName>
</protein>
<dbReference type="KEGG" id="cmah:C1I91_08050"/>
<feature type="binding site" evidence="11">
    <location>
        <position position="266"/>
    </location>
    <ligand>
        <name>Mg(2+)</name>
        <dbReference type="ChEBI" id="CHEBI:18420"/>
    </ligand>
</feature>
<evidence type="ECO:0000313" key="12">
    <source>
        <dbReference type="EMBL" id="QAA31598.1"/>
    </source>
</evidence>
<evidence type="ECO:0000256" key="11">
    <source>
        <dbReference type="PIRSR" id="PIRSR006268-2"/>
    </source>
</evidence>
<dbReference type="InterPro" id="IPR003374">
    <property type="entry name" value="ApbE-like_sf"/>
</dbReference>
<evidence type="ECO:0000256" key="5">
    <source>
        <dbReference type="ARBA" id="ARBA00022723"/>
    </source>
</evidence>
<dbReference type="PANTHER" id="PTHR30040">
    <property type="entry name" value="THIAMINE BIOSYNTHESIS LIPOPROTEIN APBE"/>
    <property type="match status" value="1"/>
</dbReference>
<dbReference type="GO" id="GO:0046872">
    <property type="term" value="F:metal ion binding"/>
    <property type="evidence" value="ECO:0007669"/>
    <property type="project" value="UniProtKB-UniRule"/>
</dbReference>
<dbReference type="Pfam" id="PF02424">
    <property type="entry name" value="ApbE"/>
    <property type="match status" value="1"/>
</dbReference>
<evidence type="ECO:0000313" key="13">
    <source>
        <dbReference type="Proteomes" id="UP000286268"/>
    </source>
</evidence>
<feature type="binding site" evidence="11">
    <location>
        <position position="262"/>
    </location>
    <ligand>
        <name>Mg(2+)</name>
        <dbReference type="ChEBI" id="CHEBI:18420"/>
    </ligand>
</feature>
<comment type="cofactor">
    <cofactor evidence="11">
        <name>Mg(2+)</name>
        <dbReference type="ChEBI" id="CHEBI:18420"/>
    </cofactor>
    <cofactor evidence="11">
        <name>Mn(2+)</name>
        <dbReference type="ChEBI" id="CHEBI:29035"/>
    </cofactor>
    <text evidence="11">Magnesium. Can also use manganese.</text>
</comment>
<dbReference type="EC" id="2.7.1.180" evidence="1 10"/>
<dbReference type="RefSeq" id="WP_128212409.1">
    <property type="nucleotide sequence ID" value="NZ_CP025746.1"/>
</dbReference>
<keyword evidence="3 10" id="KW-0285">Flavoprotein</keyword>
<name>A0A410DRC4_9CLOT</name>
<reference evidence="12 13" key="1">
    <citation type="submission" date="2018-01" db="EMBL/GenBank/DDBJ databases">
        <title>Genome Sequencing and Assembly of Anaerobacter polyendosporus strain CT4.</title>
        <authorList>
            <person name="Tachaapaikoon C."/>
            <person name="Sutheeworapong S."/>
            <person name="Jenjaroenpun P."/>
            <person name="Wongsurawat T."/>
            <person name="Nookeaw I."/>
            <person name="Cheawchanlertfa P."/>
            <person name="Kosugi A."/>
            <person name="Cheevadhanarak S."/>
            <person name="Ratanakhanokchai K."/>
        </authorList>
    </citation>
    <scope>NUCLEOTIDE SEQUENCE [LARGE SCALE GENOMIC DNA]</scope>
    <source>
        <strain evidence="12 13">CT4</strain>
    </source>
</reference>
<accession>A0A410DRC4</accession>
<evidence type="ECO:0000256" key="10">
    <source>
        <dbReference type="PIRNR" id="PIRNR006268"/>
    </source>
</evidence>
<dbReference type="SUPFAM" id="SSF143631">
    <property type="entry name" value="ApbE-like"/>
    <property type="match status" value="1"/>
</dbReference>
<evidence type="ECO:0000256" key="4">
    <source>
        <dbReference type="ARBA" id="ARBA00022679"/>
    </source>
</evidence>
<keyword evidence="5 10" id="KW-0479">Metal-binding</keyword>
<keyword evidence="6 10" id="KW-0274">FAD</keyword>
<dbReference type="GO" id="GO:0016740">
    <property type="term" value="F:transferase activity"/>
    <property type="evidence" value="ECO:0007669"/>
    <property type="project" value="UniProtKB-UniRule"/>
</dbReference>
<dbReference type="OrthoDB" id="9778595at2"/>
<keyword evidence="13" id="KW-1185">Reference proteome</keyword>
<comment type="catalytic activity">
    <reaction evidence="9 10">
        <text>L-threonyl-[protein] + FAD = FMN-L-threonyl-[protein] + AMP + H(+)</text>
        <dbReference type="Rhea" id="RHEA:36847"/>
        <dbReference type="Rhea" id="RHEA-COMP:11060"/>
        <dbReference type="Rhea" id="RHEA-COMP:11061"/>
        <dbReference type="ChEBI" id="CHEBI:15378"/>
        <dbReference type="ChEBI" id="CHEBI:30013"/>
        <dbReference type="ChEBI" id="CHEBI:57692"/>
        <dbReference type="ChEBI" id="CHEBI:74257"/>
        <dbReference type="ChEBI" id="CHEBI:456215"/>
        <dbReference type="EC" id="2.7.1.180"/>
    </reaction>
</comment>
<keyword evidence="4 10" id="KW-0808">Transferase</keyword>
<evidence type="ECO:0000256" key="6">
    <source>
        <dbReference type="ARBA" id="ARBA00022827"/>
    </source>
</evidence>
<comment type="similarity">
    <text evidence="10">Belongs to the ApbE family.</text>
</comment>
<dbReference type="PANTHER" id="PTHR30040:SF2">
    <property type="entry name" value="FAD:PROTEIN FMN TRANSFERASE"/>
    <property type="match status" value="1"/>
</dbReference>
<organism evidence="12 13">
    <name type="scientific">Clostridium manihotivorum</name>
    <dbReference type="NCBI Taxonomy" id="2320868"/>
    <lineage>
        <taxon>Bacteria</taxon>
        <taxon>Bacillati</taxon>
        <taxon>Bacillota</taxon>
        <taxon>Clostridia</taxon>
        <taxon>Eubacteriales</taxon>
        <taxon>Clostridiaceae</taxon>
        <taxon>Clostridium</taxon>
    </lineage>
</organism>
<feature type="binding site" evidence="11">
    <location>
        <position position="148"/>
    </location>
    <ligand>
        <name>Mg(2+)</name>
        <dbReference type="ChEBI" id="CHEBI:18420"/>
    </ligand>
</feature>
<evidence type="ECO:0000256" key="7">
    <source>
        <dbReference type="ARBA" id="ARBA00022842"/>
    </source>
</evidence>
<gene>
    <name evidence="12" type="ORF">C1I91_08050</name>
</gene>
<dbReference type="PIRSF" id="PIRSF006268">
    <property type="entry name" value="ApbE"/>
    <property type="match status" value="1"/>
</dbReference>
<evidence type="ECO:0000256" key="2">
    <source>
        <dbReference type="ARBA" id="ARBA00016337"/>
    </source>
</evidence>
<proteinExistence type="inferred from homology"/>
<dbReference type="InterPro" id="IPR024932">
    <property type="entry name" value="ApbE"/>
</dbReference>
<sequence length="321" mass="35764">MSNYYEIETLCMGTIISQRVYGINSEIAAIKVEEEMKRLEYIMNFFSETSEVSRINKSAGKYAVEVGAEVLYVLNRAKYFSEICKGTFDVTVGPLAKLWGIFTNKARIPTKEEIEQALSVVSYKDISIDNGLGEVRLMKRGESLDLGAIAKGYAADRAMDIYRQYGIESAFVNLGGNVMVLGNKPDNSPWRIGIQNPFLERGVCLGSVNAFNKTVVTSGDYVRFFEKDNKKYHHIIDPRTGYPSDSNLVSATIVADQSIGADAVSTGIFILGLDEGINVVKELKGMEAIFVTKNKEVHITKGLEKDFTFFEGMDQFKVIIR</sequence>
<evidence type="ECO:0000256" key="9">
    <source>
        <dbReference type="ARBA" id="ARBA00048540"/>
    </source>
</evidence>
<dbReference type="AlphaFoldDB" id="A0A410DRC4"/>
<keyword evidence="7 10" id="KW-0460">Magnesium</keyword>
<dbReference type="EMBL" id="CP025746">
    <property type="protein sequence ID" value="QAA31598.1"/>
    <property type="molecule type" value="Genomic_DNA"/>
</dbReference>
<evidence type="ECO:0000256" key="1">
    <source>
        <dbReference type="ARBA" id="ARBA00011955"/>
    </source>
</evidence>
<evidence type="ECO:0000256" key="3">
    <source>
        <dbReference type="ARBA" id="ARBA00022630"/>
    </source>
</evidence>
<dbReference type="Proteomes" id="UP000286268">
    <property type="component" value="Chromosome"/>
</dbReference>